<proteinExistence type="predicted"/>
<feature type="region of interest" description="Disordered" evidence="1">
    <location>
        <begin position="385"/>
        <end position="411"/>
    </location>
</feature>
<name>A0AAD9XZH5_COLKA</name>
<dbReference type="EMBL" id="VYYT01000710">
    <property type="protein sequence ID" value="KAK2730107.1"/>
    <property type="molecule type" value="Genomic_DNA"/>
</dbReference>
<accession>A0AAD9XZH5</accession>
<feature type="compositionally biased region" description="Acidic residues" evidence="1">
    <location>
        <begin position="395"/>
        <end position="411"/>
    </location>
</feature>
<evidence type="ECO:0000313" key="3">
    <source>
        <dbReference type="Proteomes" id="UP001281614"/>
    </source>
</evidence>
<keyword evidence="3" id="KW-1185">Reference proteome</keyword>
<evidence type="ECO:0008006" key="4">
    <source>
        <dbReference type="Google" id="ProtNLM"/>
    </source>
</evidence>
<organism evidence="2 3">
    <name type="scientific">Colletotrichum kahawae</name>
    <name type="common">Coffee berry disease fungus</name>
    <dbReference type="NCBI Taxonomy" id="34407"/>
    <lineage>
        <taxon>Eukaryota</taxon>
        <taxon>Fungi</taxon>
        <taxon>Dikarya</taxon>
        <taxon>Ascomycota</taxon>
        <taxon>Pezizomycotina</taxon>
        <taxon>Sordariomycetes</taxon>
        <taxon>Hypocreomycetidae</taxon>
        <taxon>Glomerellales</taxon>
        <taxon>Glomerellaceae</taxon>
        <taxon>Colletotrichum</taxon>
        <taxon>Colletotrichum gloeosporioides species complex</taxon>
    </lineage>
</organism>
<dbReference type="Gene3D" id="3.80.10.10">
    <property type="entry name" value="Ribonuclease Inhibitor"/>
    <property type="match status" value="1"/>
</dbReference>
<dbReference type="AlphaFoldDB" id="A0AAD9XZH5"/>
<dbReference type="InterPro" id="IPR032675">
    <property type="entry name" value="LRR_dom_sf"/>
</dbReference>
<comment type="caution">
    <text evidence="2">The sequence shown here is derived from an EMBL/GenBank/DDBJ whole genome shotgun (WGS) entry which is preliminary data.</text>
</comment>
<evidence type="ECO:0000256" key="1">
    <source>
        <dbReference type="SAM" id="MobiDB-lite"/>
    </source>
</evidence>
<protein>
    <recommendedName>
        <fullName evidence="4">F-box domain-containing protein</fullName>
    </recommendedName>
</protein>
<sequence>MVHFPDELWTLIFHQLEFDARGPDYTDENEPGSEGLAALSRLCRTSSRFLRLARPFLYRSLPLSNWRLHQRLLPTLHRNSHLAESVENITLGEGVFHRDDIASLLRPYYSELPLSATPSVFLDTALLIQLAADGEEWPEGTPDIWFAHFAMLLPNLKSLEYATRSFDTLFPRIISLAANQGINEPVVDGQPPPDTVFQETPFVSQNRRDTAEATRSQLPQPLAKLEEFRIRNQDTELAVRLKNYQDLFLLPQLQTFRGWAVELNTRLAASAQTPRRLSSLRYAHFIDSLADADGISDLLRTCPSLQTLEITWGSSTVGDSTLDFDHIGRVLREHGTGLVELDLDCLECFSYEEAEWTGKIGDLRGLQRLKHLSVPEPIMLGKEDDLLPSLSNVGDSDEEAESPDEDPISEDSLESLLPESLETLRFYSVYDEAEWVRKSVQGVLSSRRLKHLEEVQLDDCWRFNVKWDKTGWRSKKNSAKLIFYRL</sequence>
<dbReference type="Proteomes" id="UP001281614">
    <property type="component" value="Unassembled WGS sequence"/>
</dbReference>
<gene>
    <name evidence="2" type="ORF">CKAH01_09760</name>
</gene>
<reference evidence="2" key="1">
    <citation type="submission" date="2023-02" db="EMBL/GenBank/DDBJ databases">
        <title>Colletotrichum kahawae CIFC_Que2 genome sequencing and assembly.</title>
        <authorList>
            <person name="Baroncelli R."/>
        </authorList>
    </citation>
    <scope>NUCLEOTIDE SEQUENCE</scope>
    <source>
        <strain evidence="2">CIFC_Que2</strain>
    </source>
</reference>
<evidence type="ECO:0000313" key="2">
    <source>
        <dbReference type="EMBL" id="KAK2730107.1"/>
    </source>
</evidence>